<sequence length="644" mass="69352">MWDGCLADPSGGGGSLKVHFIGIGGTGMGALAGLLAAAGHEVRGSDGPLYPPMSTQLARAKIPVFEGYAADNLSWGPDCVVVGNVCRKDHVEVLAARDRGIALESFPSMLARSLLGRRRSLVVAGTHGKTTTSSLLTWMLRVAGRDPSWLVGGVPQNLGRGFHLGEGEGIVLEGDEYDTAFFDKKSKFLHYRPQRAIITSVEFDHADIFASYEEVRDAFVEFVRLIPDDGLLVVDGGNAGALEVAQACTGELVTYKVLERDEEPSAALATYCVKVTSRPGSRRTSFELFERGELLGSFSTLLSGAYNLANIAAAFAVARAEGCEVERLAEAIRLFRGVKRRQELLGVVAGVRMIQDFAHHPTAVDLTIKATRRRYPDHSLHVCFEPRSSSSRRDVFFAGYVKAFDAATRVYVAPVYAPERVPDGQLLNTAALGHALRERGVDATAFTTIDDLGGSVLERAAPGDTVLLLSSGSFGGLADHLLESLGDAVTFAQPEDVPALDELLVRCGMATLRDPDQIESLVIRPSRERREAATVPLPRLIGCVHLQLVGDRAFLFGLAVAPGCRGEGLGWVLADSVMRRARTLGARRVHLIAGETADFFTDKLGFSEVDVDQLDPELRALSNFEAAYREGATCMAFELPPGQL</sequence>
<evidence type="ECO:0000256" key="5">
    <source>
        <dbReference type="ARBA" id="ARBA00022960"/>
    </source>
</evidence>
<reference evidence="11 12" key="1">
    <citation type="submission" date="2018-03" db="EMBL/GenBank/DDBJ databases">
        <title>Draft Genome Sequences of the Obligatory Marine Myxobacteria Enhygromyxa salina SWB005.</title>
        <authorList>
            <person name="Poehlein A."/>
            <person name="Moghaddam J.A."/>
            <person name="Harms H."/>
            <person name="Alanjari M."/>
            <person name="Koenig G.M."/>
            <person name="Daniel R."/>
            <person name="Schaeberle T.F."/>
        </authorList>
    </citation>
    <scope>NUCLEOTIDE SEQUENCE [LARGE SCALE GENOMIC DNA]</scope>
    <source>
        <strain evidence="11 12">SWB005</strain>
    </source>
</reference>
<evidence type="ECO:0000256" key="4">
    <source>
        <dbReference type="ARBA" id="ARBA00022840"/>
    </source>
</evidence>
<evidence type="ECO:0000259" key="10">
    <source>
        <dbReference type="PROSITE" id="PS51186"/>
    </source>
</evidence>
<keyword evidence="1 11" id="KW-0436">Ligase</keyword>
<dbReference type="Gene3D" id="3.40.630.30">
    <property type="match status" value="1"/>
</dbReference>
<dbReference type="PANTHER" id="PTHR43445:SF5">
    <property type="entry name" value="UDP-N-ACETYLMURAMATE--L-ALANYL-GAMMA-D-GLUTAMYL-MESO-2,6-DIAMINOHEPTANDIOATE LIGASE"/>
    <property type="match status" value="1"/>
</dbReference>
<dbReference type="Gene3D" id="3.90.190.20">
    <property type="entry name" value="Mur ligase, C-terminal domain"/>
    <property type="match status" value="1"/>
</dbReference>
<dbReference type="GO" id="GO:0016881">
    <property type="term" value="F:acid-amino acid ligase activity"/>
    <property type="evidence" value="ECO:0007669"/>
    <property type="project" value="InterPro"/>
</dbReference>
<feature type="domain" description="Rhodanese" evidence="9">
    <location>
        <begin position="104"/>
        <end position="166"/>
    </location>
</feature>
<dbReference type="Proteomes" id="UP000237968">
    <property type="component" value="Unassembled WGS sequence"/>
</dbReference>
<dbReference type="EC" id="6.3.2.-" evidence="11"/>
<dbReference type="InterPro" id="IPR016181">
    <property type="entry name" value="Acyl_CoA_acyltransferase"/>
</dbReference>
<dbReference type="InterPro" id="IPR036565">
    <property type="entry name" value="Mur-like_cat_sf"/>
</dbReference>
<dbReference type="CDD" id="cd04301">
    <property type="entry name" value="NAT_SF"/>
    <property type="match status" value="1"/>
</dbReference>
<dbReference type="GO" id="GO:0071555">
    <property type="term" value="P:cell wall organization"/>
    <property type="evidence" value="ECO:0007669"/>
    <property type="project" value="UniProtKB-KW"/>
</dbReference>
<dbReference type="SUPFAM" id="SSF53244">
    <property type="entry name" value="MurD-like peptide ligases, peptide-binding domain"/>
    <property type="match status" value="1"/>
</dbReference>
<protein>
    <submittedName>
        <fullName evidence="11">UDP-N-acetylmuramate:L-alanyl-gamma-D-glutamyl-meso-diaminopimelate ligase</fullName>
        <ecNumber evidence="11">6.3.2.-</ecNumber>
    </submittedName>
</protein>
<evidence type="ECO:0000313" key="12">
    <source>
        <dbReference type="Proteomes" id="UP000237968"/>
    </source>
</evidence>
<proteinExistence type="predicted"/>
<organism evidence="11 12">
    <name type="scientific">Enhygromyxa salina</name>
    <dbReference type="NCBI Taxonomy" id="215803"/>
    <lineage>
        <taxon>Bacteria</taxon>
        <taxon>Pseudomonadati</taxon>
        <taxon>Myxococcota</taxon>
        <taxon>Polyangia</taxon>
        <taxon>Nannocystales</taxon>
        <taxon>Nannocystaceae</taxon>
        <taxon>Enhygromyxa</taxon>
    </lineage>
</organism>
<keyword evidence="5" id="KW-0133">Cell shape</keyword>
<dbReference type="EMBL" id="PVNK01000189">
    <property type="protein sequence ID" value="PRP93206.1"/>
    <property type="molecule type" value="Genomic_DNA"/>
</dbReference>
<evidence type="ECO:0000256" key="7">
    <source>
        <dbReference type="ARBA" id="ARBA00023306"/>
    </source>
</evidence>
<dbReference type="SUPFAM" id="SSF55729">
    <property type="entry name" value="Acyl-CoA N-acyltransferases (Nat)"/>
    <property type="match status" value="1"/>
</dbReference>
<evidence type="ECO:0000256" key="8">
    <source>
        <dbReference type="ARBA" id="ARBA00023316"/>
    </source>
</evidence>
<keyword evidence="2" id="KW-0132">Cell division</keyword>
<dbReference type="GO" id="GO:0009252">
    <property type="term" value="P:peptidoglycan biosynthetic process"/>
    <property type="evidence" value="ECO:0007669"/>
    <property type="project" value="UniProtKB-KW"/>
</dbReference>
<comment type="caution">
    <text evidence="11">The sequence shown here is derived from an EMBL/GenBank/DDBJ whole genome shotgun (WGS) entry which is preliminary data.</text>
</comment>
<dbReference type="Gene3D" id="3.40.50.720">
    <property type="entry name" value="NAD(P)-binding Rossmann-like Domain"/>
    <property type="match status" value="1"/>
</dbReference>
<evidence type="ECO:0000313" key="11">
    <source>
        <dbReference type="EMBL" id="PRP93206.1"/>
    </source>
</evidence>
<dbReference type="InterPro" id="IPR013221">
    <property type="entry name" value="Mur_ligase_cen"/>
</dbReference>
<dbReference type="PANTHER" id="PTHR43445">
    <property type="entry name" value="UDP-N-ACETYLMURAMATE--L-ALANINE LIGASE-RELATED"/>
    <property type="match status" value="1"/>
</dbReference>
<dbReference type="GO" id="GO:0051301">
    <property type="term" value="P:cell division"/>
    <property type="evidence" value="ECO:0007669"/>
    <property type="project" value="UniProtKB-KW"/>
</dbReference>
<dbReference type="Pfam" id="PF00583">
    <property type="entry name" value="Acetyltransf_1"/>
    <property type="match status" value="1"/>
</dbReference>
<dbReference type="InterPro" id="IPR004101">
    <property type="entry name" value="Mur_ligase_C"/>
</dbReference>
<dbReference type="Gene3D" id="3.40.1190.10">
    <property type="entry name" value="Mur-like, catalytic domain"/>
    <property type="match status" value="1"/>
</dbReference>
<evidence type="ECO:0000259" key="9">
    <source>
        <dbReference type="PROSITE" id="PS50206"/>
    </source>
</evidence>
<dbReference type="PROSITE" id="PS50206">
    <property type="entry name" value="RHODANESE_3"/>
    <property type="match status" value="1"/>
</dbReference>
<dbReference type="GO" id="GO:0016747">
    <property type="term" value="F:acyltransferase activity, transferring groups other than amino-acyl groups"/>
    <property type="evidence" value="ECO:0007669"/>
    <property type="project" value="InterPro"/>
</dbReference>
<dbReference type="InterPro" id="IPR000182">
    <property type="entry name" value="GNAT_dom"/>
</dbReference>
<evidence type="ECO:0000256" key="1">
    <source>
        <dbReference type="ARBA" id="ARBA00022598"/>
    </source>
</evidence>
<dbReference type="GO" id="GO:0008360">
    <property type="term" value="P:regulation of cell shape"/>
    <property type="evidence" value="ECO:0007669"/>
    <property type="project" value="UniProtKB-KW"/>
</dbReference>
<dbReference type="InterPro" id="IPR000713">
    <property type="entry name" value="Mur_ligase_N"/>
</dbReference>
<keyword evidence="8" id="KW-0961">Cell wall biogenesis/degradation</keyword>
<dbReference type="AlphaFoldDB" id="A0A2S9XJZ6"/>
<dbReference type="Pfam" id="PF02875">
    <property type="entry name" value="Mur_ligase_C"/>
    <property type="match status" value="1"/>
</dbReference>
<keyword evidence="7" id="KW-0131">Cell cycle</keyword>
<feature type="domain" description="N-acetyltransferase" evidence="10">
    <location>
        <begin position="487"/>
        <end position="640"/>
    </location>
</feature>
<dbReference type="InterPro" id="IPR050061">
    <property type="entry name" value="MurCDEF_pg_biosynth"/>
</dbReference>
<dbReference type="InterPro" id="IPR001763">
    <property type="entry name" value="Rhodanese-like_dom"/>
</dbReference>
<dbReference type="Pfam" id="PF08245">
    <property type="entry name" value="Mur_ligase_M"/>
    <property type="match status" value="1"/>
</dbReference>
<dbReference type="GO" id="GO:0005524">
    <property type="term" value="F:ATP binding"/>
    <property type="evidence" value="ECO:0007669"/>
    <property type="project" value="UniProtKB-KW"/>
</dbReference>
<keyword evidence="4" id="KW-0067">ATP-binding</keyword>
<gene>
    <name evidence="11" type="primary">mpl</name>
    <name evidence="11" type="ORF">ENSA5_43830</name>
</gene>
<dbReference type="PROSITE" id="PS51186">
    <property type="entry name" value="GNAT"/>
    <property type="match status" value="1"/>
</dbReference>
<dbReference type="InterPro" id="IPR036615">
    <property type="entry name" value="Mur_ligase_C_dom_sf"/>
</dbReference>
<keyword evidence="3" id="KW-0547">Nucleotide-binding</keyword>
<dbReference type="SUPFAM" id="SSF51984">
    <property type="entry name" value="MurCD N-terminal domain"/>
    <property type="match status" value="1"/>
</dbReference>
<evidence type="ECO:0000256" key="2">
    <source>
        <dbReference type="ARBA" id="ARBA00022618"/>
    </source>
</evidence>
<keyword evidence="12" id="KW-1185">Reference proteome</keyword>
<dbReference type="Pfam" id="PF01225">
    <property type="entry name" value="Mur_ligase"/>
    <property type="match status" value="1"/>
</dbReference>
<keyword evidence="6" id="KW-0573">Peptidoglycan synthesis</keyword>
<name>A0A2S9XJZ6_9BACT</name>
<accession>A0A2S9XJZ6</accession>
<evidence type="ECO:0000256" key="6">
    <source>
        <dbReference type="ARBA" id="ARBA00022984"/>
    </source>
</evidence>
<evidence type="ECO:0000256" key="3">
    <source>
        <dbReference type="ARBA" id="ARBA00022741"/>
    </source>
</evidence>
<dbReference type="SUPFAM" id="SSF53623">
    <property type="entry name" value="MurD-like peptide ligases, catalytic domain"/>
    <property type="match status" value="1"/>
</dbReference>